<evidence type="ECO:0000313" key="2">
    <source>
        <dbReference type="EMBL" id="ETO01632.1"/>
    </source>
</evidence>
<evidence type="ECO:0000256" key="1">
    <source>
        <dbReference type="SAM" id="Phobius"/>
    </source>
</evidence>
<gene>
    <name evidence="2" type="ORF">RFI_35808</name>
</gene>
<protein>
    <submittedName>
        <fullName evidence="2">Uncharacterized protein</fullName>
    </submittedName>
</protein>
<feature type="transmembrane region" description="Helical" evidence="1">
    <location>
        <begin position="23"/>
        <end position="43"/>
    </location>
</feature>
<dbReference type="Proteomes" id="UP000023152">
    <property type="component" value="Unassembled WGS sequence"/>
</dbReference>
<sequence length="118" mass="13690">MILKERKKLVGKKQFDLLAFDHLLSNAISITTMSLIILYLGYLSNILKKASCKKFNFTFVDNYQSKIKKKVLIDKCNESILAGIFFTCYGLSFSKQKEEDHLMFFNKNNLQCNSTMKL</sequence>
<comment type="caution">
    <text evidence="2">The sequence shown here is derived from an EMBL/GenBank/DDBJ whole genome shotgun (WGS) entry which is preliminary data.</text>
</comment>
<dbReference type="EMBL" id="ASPP01037799">
    <property type="protein sequence ID" value="ETO01632.1"/>
    <property type="molecule type" value="Genomic_DNA"/>
</dbReference>
<keyword evidence="1" id="KW-0812">Transmembrane</keyword>
<keyword evidence="3" id="KW-1185">Reference proteome</keyword>
<accession>X6LKG6</accession>
<proteinExistence type="predicted"/>
<reference evidence="2 3" key="1">
    <citation type="journal article" date="2013" name="Curr. Biol.">
        <title>The Genome of the Foraminiferan Reticulomyxa filosa.</title>
        <authorList>
            <person name="Glockner G."/>
            <person name="Hulsmann N."/>
            <person name="Schleicher M."/>
            <person name="Noegel A.A."/>
            <person name="Eichinger L."/>
            <person name="Gallinger C."/>
            <person name="Pawlowski J."/>
            <person name="Sierra R."/>
            <person name="Euteneuer U."/>
            <person name="Pillet L."/>
            <person name="Moustafa A."/>
            <person name="Platzer M."/>
            <person name="Groth M."/>
            <person name="Szafranski K."/>
            <person name="Schliwa M."/>
        </authorList>
    </citation>
    <scope>NUCLEOTIDE SEQUENCE [LARGE SCALE GENOMIC DNA]</scope>
</reference>
<evidence type="ECO:0000313" key="3">
    <source>
        <dbReference type="Proteomes" id="UP000023152"/>
    </source>
</evidence>
<keyword evidence="1" id="KW-0472">Membrane</keyword>
<organism evidence="2 3">
    <name type="scientific">Reticulomyxa filosa</name>
    <dbReference type="NCBI Taxonomy" id="46433"/>
    <lineage>
        <taxon>Eukaryota</taxon>
        <taxon>Sar</taxon>
        <taxon>Rhizaria</taxon>
        <taxon>Retaria</taxon>
        <taxon>Foraminifera</taxon>
        <taxon>Monothalamids</taxon>
        <taxon>Reticulomyxidae</taxon>
        <taxon>Reticulomyxa</taxon>
    </lineage>
</organism>
<dbReference type="AlphaFoldDB" id="X6LKG6"/>
<name>X6LKG6_RETFI</name>
<keyword evidence="1" id="KW-1133">Transmembrane helix</keyword>